<dbReference type="InterPro" id="IPR029052">
    <property type="entry name" value="Metallo-depent_PP-like"/>
</dbReference>
<dbReference type="RefSeq" id="WP_390329384.1">
    <property type="nucleotide sequence ID" value="NZ_JBHRTP010000068.1"/>
</dbReference>
<gene>
    <name evidence="1" type="ORF">ACFOFO_19390</name>
</gene>
<evidence type="ECO:0008006" key="3">
    <source>
        <dbReference type="Google" id="ProtNLM"/>
    </source>
</evidence>
<evidence type="ECO:0000313" key="2">
    <source>
        <dbReference type="Proteomes" id="UP001595530"/>
    </source>
</evidence>
<evidence type="ECO:0000313" key="1">
    <source>
        <dbReference type="EMBL" id="MFC3110098.1"/>
    </source>
</evidence>
<dbReference type="Proteomes" id="UP001595530">
    <property type="component" value="Unassembled WGS sequence"/>
</dbReference>
<sequence length="233" mass="25551">MKKSNKTASGPGSLAEAYFRYLETAVRGADGVTRQPASTNFVSRLREVHAKQGHPGRLNDALKPGNLYVWSDQHLGHRALEKLRGRSASEVDALMLSNALATVTEKDFLIFGGDITMTDSGTTNGWLRQIPAAKILVLGNHDCDKHAHAILKLAVDDVVSCLEWERIFVSHYPVPEHVMDAARPGDCIVNLHGHVHAHRLSTDEFGSGARHVNMSVECIDFKPVTIGSLRRST</sequence>
<organism evidence="1 2">
    <name type="scientific">Undibacterium arcticum</name>
    <dbReference type="NCBI Taxonomy" id="1762892"/>
    <lineage>
        <taxon>Bacteria</taxon>
        <taxon>Pseudomonadati</taxon>
        <taxon>Pseudomonadota</taxon>
        <taxon>Betaproteobacteria</taxon>
        <taxon>Burkholderiales</taxon>
        <taxon>Oxalobacteraceae</taxon>
        <taxon>Undibacterium</taxon>
    </lineage>
</organism>
<name>A0ABV7F7N0_9BURK</name>
<protein>
    <recommendedName>
        <fullName evidence="3">Calcineurin-like phosphoesterase domain-containing protein</fullName>
    </recommendedName>
</protein>
<comment type="caution">
    <text evidence="1">The sequence shown here is derived from an EMBL/GenBank/DDBJ whole genome shotgun (WGS) entry which is preliminary data.</text>
</comment>
<reference evidence="2" key="1">
    <citation type="journal article" date="2019" name="Int. J. Syst. Evol. Microbiol.">
        <title>The Global Catalogue of Microorganisms (GCM) 10K type strain sequencing project: providing services to taxonomists for standard genome sequencing and annotation.</title>
        <authorList>
            <consortium name="The Broad Institute Genomics Platform"/>
            <consortium name="The Broad Institute Genome Sequencing Center for Infectious Disease"/>
            <person name="Wu L."/>
            <person name="Ma J."/>
        </authorList>
    </citation>
    <scope>NUCLEOTIDE SEQUENCE [LARGE SCALE GENOMIC DNA]</scope>
    <source>
        <strain evidence="2">KCTC 42986</strain>
    </source>
</reference>
<dbReference type="Gene3D" id="3.60.21.10">
    <property type="match status" value="1"/>
</dbReference>
<keyword evidence="2" id="KW-1185">Reference proteome</keyword>
<dbReference type="EMBL" id="JBHRTP010000068">
    <property type="protein sequence ID" value="MFC3110098.1"/>
    <property type="molecule type" value="Genomic_DNA"/>
</dbReference>
<accession>A0ABV7F7N0</accession>
<dbReference type="SUPFAM" id="SSF56300">
    <property type="entry name" value="Metallo-dependent phosphatases"/>
    <property type="match status" value="1"/>
</dbReference>
<proteinExistence type="predicted"/>